<keyword evidence="2" id="KW-1133">Transmembrane helix</keyword>
<dbReference type="Proteomes" id="UP001141650">
    <property type="component" value="Unassembled WGS sequence"/>
</dbReference>
<dbReference type="RefSeq" id="WP_142276210.1">
    <property type="nucleotide sequence ID" value="NZ_JACKVH010000017.1"/>
</dbReference>
<proteinExistence type="predicted"/>
<evidence type="ECO:0000256" key="2">
    <source>
        <dbReference type="SAM" id="Phobius"/>
    </source>
</evidence>
<evidence type="ECO:0000313" key="3">
    <source>
        <dbReference type="EMBL" id="MCV7380462.1"/>
    </source>
</evidence>
<keyword evidence="2" id="KW-0812">Transmembrane</keyword>
<dbReference type="AlphaFoldDB" id="A0AA41XS15"/>
<name>A0AA41XS15_9MYCO</name>
<sequence length="116" mass="12350">MKYYAAELGPAVRGIGKLIALLIRGFGQNGLIAAGCVLLVFAVVAGAVWYVRRTSNEEDAPPPTAFQKPPGKTRPVSQAHAGDGYFKKCAVCGKFTRNAKVCRNCGQDLTDTVHPS</sequence>
<reference evidence="3" key="2">
    <citation type="journal article" date="2022" name="BMC Genomics">
        <title>Comparative genome analysis of mycobacteria focusing on tRNA and non-coding RNA.</title>
        <authorList>
            <person name="Behra P.R.K."/>
            <person name="Pettersson B.M.F."/>
            <person name="Ramesh M."/>
            <person name="Das S."/>
            <person name="Dasgupta S."/>
            <person name="Kirsebom L.A."/>
        </authorList>
    </citation>
    <scope>NUCLEOTIDE SEQUENCE</scope>
    <source>
        <strain evidence="3">CCUG 55640</strain>
    </source>
</reference>
<evidence type="ECO:0000313" key="4">
    <source>
        <dbReference type="Proteomes" id="UP001141650"/>
    </source>
</evidence>
<evidence type="ECO:0000256" key="1">
    <source>
        <dbReference type="SAM" id="MobiDB-lite"/>
    </source>
</evidence>
<feature type="transmembrane region" description="Helical" evidence="2">
    <location>
        <begin position="31"/>
        <end position="51"/>
    </location>
</feature>
<dbReference type="EMBL" id="JACKVH010000017">
    <property type="protein sequence ID" value="MCV7380462.1"/>
    <property type="molecule type" value="Genomic_DNA"/>
</dbReference>
<keyword evidence="2" id="KW-0472">Membrane</keyword>
<reference evidence="3" key="1">
    <citation type="submission" date="2020-07" db="EMBL/GenBank/DDBJ databases">
        <authorList>
            <person name="Pettersson B.M.F."/>
            <person name="Behra P.R.K."/>
            <person name="Ramesh M."/>
            <person name="Das S."/>
            <person name="Dasgupta S."/>
            <person name="Kirsebom L.A."/>
        </authorList>
    </citation>
    <scope>NUCLEOTIDE SEQUENCE</scope>
    <source>
        <strain evidence="3">CCUG 55640</strain>
    </source>
</reference>
<gene>
    <name evidence="3" type="ORF">H7K38_17630</name>
</gene>
<protein>
    <submittedName>
        <fullName evidence="3">Uncharacterized protein</fullName>
    </submittedName>
</protein>
<accession>A0AA41XS15</accession>
<organism evidence="3 4">
    <name type="scientific">Mycobacterium alsense</name>
    <dbReference type="NCBI Taxonomy" id="324058"/>
    <lineage>
        <taxon>Bacteria</taxon>
        <taxon>Bacillati</taxon>
        <taxon>Actinomycetota</taxon>
        <taxon>Actinomycetes</taxon>
        <taxon>Mycobacteriales</taxon>
        <taxon>Mycobacteriaceae</taxon>
        <taxon>Mycobacterium</taxon>
    </lineage>
</organism>
<feature type="region of interest" description="Disordered" evidence="1">
    <location>
        <begin position="56"/>
        <end position="79"/>
    </location>
</feature>
<comment type="caution">
    <text evidence="3">The sequence shown here is derived from an EMBL/GenBank/DDBJ whole genome shotgun (WGS) entry which is preliminary data.</text>
</comment>